<protein>
    <submittedName>
        <fullName evidence="3">FTS and Hook-interacting protein</fullName>
    </submittedName>
</protein>
<gene>
    <name evidence="3" type="primary">Fam160a2</name>
    <name evidence="3" type="ORF">FJT64_003322</name>
</gene>
<name>A0A6A4VZ36_AMPAM</name>
<feature type="domain" description="FHF complex subunit HOOK-interacting protein C-terminal" evidence="2">
    <location>
        <begin position="474"/>
        <end position="556"/>
    </location>
</feature>
<keyword evidence="4" id="KW-1185">Reference proteome</keyword>
<comment type="caution">
    <text evidence="3">The sequence shown here is derived from an EMBL/GenBank/DDBJ whole genome shotgun (WGS) entry which is preliminary data.</text>
</comment>
<sequence>MSSWLQKAPFGDSILARFRTSLPVKDEVDIDVCVESFHSHWEQAWTKMQAHQDGTVAVTMDEVNTVLNHTDQLRALVCWELEQQQGSLPGRLADLFLSNRVPERLLAWSSCCGQFEPLLQSELLRVFEQLLRAGGGSLLEQRALLRPLTALLVRCRSAPAAEQHRRLVLVLAQLCAALQARPALLDLFLGVEPDGSVSSCVVFSLLVEFVHSAGVVGATAREALLRCTRLSADSRPLAEFIVHHSDFCEVLATGLSGLYSALPRTPPAEDEDLPEVDAFVCSLQFCNSVLQTCHPMVSAVLLELVYQGFLVSVMGPALHQSSSEAVVTATTYLELCIRSVDHPGLVRALVRLLLRHRHDGVAVIDTLVQRIAATQRLAVATLSLLHTLLNLNCEDVLLELVLRHLLPCSHLMASQRSRVTETDLYGAGARRLLSLVPACCQPAAAADPRAAAAAWLQCVREARLALTACRLATSPFLLALLERLDRATTNSLQLNLLLMSVISRLAHYPQPLLRSLLLNPTLVCQPSVRSLIQTLGSLKHRIDLATRSVQDAPGLVRPVQGLTSGPASLPAQLGGAQTAAAASSEGEFRTSVGPDRPEWDASERRVALTAVLLEQWLAELAAVALEHSVATDRLVFAF</sequence>
<evidence type="ECO:0000256" key="1">
    <source>
        <dbReference type="ARBA" id="ARBA00024336"/>
    </source>
</evidence>
<evidence type="ECO:0000313" key="4">
    <source>
        <dbReference type="Proteomes" id="UP000440578"/>
    </source>
</evidence>
<dbReference type="InterPro" id="IPR019384">
    <property type="entry name" value="FHIP"/>
</dbReference>
<comment type="similarity">
    <text evidence="1">Belongs to the FHIP family.</text>
</comment>
<dbReference type="PANTHER" id="PTHR21705">
    <property type="entry name" value="RAI16 PROTEIN-RELATED"/>
    <property type="match status" value="1"/>
</dbReference>
<dbReference type="Pfam" id="PF19314">
    <property type="entry name" value="DUF5917"/>
    <property type="match status" value="1"/>
</dbReference>
<evidence type="ECO:0000259" key="2">
    <source>
        <dbReference type="Pfam" id="PF19314"/>
    </source>
</evidence>
<dbReference type="AlphaFoldDB" id="A0A6A4VZ36"/>
<dbReference type="Proteomes" id="UP000440578">
    <property type="component" value="Unassembled WGS sequence"/>
</dbReference>
<evidence type="ECO:0000313" key="3">
    <source>
        <dbReference type="EMBL" id="KAF0300186.1"/>
    </source>
</evidence>
<dbReference type="OrthoDB" id="6287422at2759"/>
<reference evidence="3 4" key="1">
    <citation type="submission" date="2019-07" db="EMBL/GenBank/DDBJ databases">
        <title>Draft genome assembly of a fouling barnacle, Amphibalanus amphitrite (Darwin, 1854): The first reference genome for Thecostraca.</title>
        <authorList>
            <person name="Kim W."/>
        </authorList>
    </citation>
    <scope>NUCLEOTIDE SEQUENCE [LARGE SCALE GENOMIC DNA]</scope>
    <source>
        <strain evidence="3">SNU_AA5</strain>
        <tissue evidence="3">Soma without cirri and trophi</tissue>
    </source>
</reference>
<dbReference type="PANTHER" id="PTHR21705:SF11">
    <property type="entry name" value="FHIP FAMILY PROTEIN CG3558"/>
    <property type="match status" value="1"/>
</dbReference>
<dbReference type="EMBL" id="VIIS01001281">
    <property type="protein sequence ID" value="KAF0300186.1"/>
    <property type="molecule type" value="Genomic_DNA"/>
</dbReference>
<dbReference type="InterPro" id="IPR045669">
    <property type="entry name" value="FHIP_C"/>
</dbReference>
<dbReference type="Pfam" id="PF10257">
    <property type="entry name" value="RAI16-like"/>
    <property type="match status" value="1"/>
</dbReference>
<accession>A0A6A4VZ36</accession>
<organism evidence="3 4">
    <name type="scientific">Amphibalanus amphitrite</name>
    <name type="common">Striped barnacle</name>
    <name type="synonym">Balanus amphitrite</name>
    <dbReference type="NCBI Taxonomy" id="1232801"/>
    <lineage>
        <taxon>Eukaryota</taxon>
        <taxon>Metazoa</taxon>
        <taxon>Ecdysozoa</taxon>
        <taxon>Arthropoda</taxon>
        <taxon>Crustacea</taxon>
        <taxon>Multicrustacea</taxon>
        <taxon>Cirripedia</taxon>
        <taxon>Thoracica</taxon>
        <taxon>Thoracicalcarea</taxon>
        <taxon>Balanomorpha</taxon>
        <taxon>Balanoidea</taxon>
        <taxon>Balanidae</taxon>
        <taxon>Amphibalaninae</taxon>
        <taxon>Amphibalanus</taxon>
    </lineage>
</organism>
<proteinExistence type="inferred from homology"/>